<accession>A0A8H5HE15</accession>
<dbReference type="OrthoDB" id="5344254at2759"/>
<dbReference type="AlphaFoldDB" id="A0A8H5HE15"/>
<evidence type="ECO:0000313" key="2">
    <source>
        <dbReference type="EMBL" id="KAF5381529.1"/>
    </source>
</evidence>
<keyword evidence="3" id="KW-1185">Reference proteome</keyword>
<sequence>MDHIPSEMSRFIFWHLSGDLLRVFGRNADPADFSLMLVSFLAIASTLALPSSPIIIPPTSYDGLTTAQYTASSYKIDAPREHQLHGTGRILLRPPRSILRIVVRAGDDIYAETVWADSAELYTSIPTHLPCSLNEIGASLVLTPGVGWVNPVLEAKANVDLKINDTIVQFQGHGYHDTTWGNVPFSEAQGSLFFAHAKIGPYAFVIYVQELHGGKQISSSFVSKDGHVLSVSCSRVNVEIGFNHLGLNSTTGPVKNAMVEIAIENGEVFEVYLTVSDILFSSGSTYHGNGFVRGGARSEGRNHSGIATFEYVEPLPPSFQT</sequence>
<dbReference type="EMBL" id="JAACJN010000057">
    <property type="protein sequence ID" value="KAF5381529.1"/>
    <property type="molecule type" value="Genomic_DNA"/>
</dbReference>
<gene>
    <name evidence="2" type="ORF">D9757_008149</name>
</gene>
<evidence type="ECO:0000259" key="1">
    <source>
        <dbReference type="Pfam" id="PF25581"/>
    </source>
</evidence>
<feature type="domain" description="AsqO/PenF-like C-terminal" evidence="1">
    <location>
        <begin position="190"/>
        <end position="311"/>
    </location>
</feature>
<protein>
    <recommendedName>
        <fullName evidence="1">AsqO/PenF-like C-terminal domain-containing protein</fullName>
    </recommendedName>
</protein>
<dbReference type="Proteomes" id="UP000518752">
    <property type="component" value="Unassembled WGS sequence"/>
</dbReference>
<name>A0A8H5HE15_9AGAR</name>
<dbReference type="Pfam" id="PF25581">
    <property type="entry name" value="AsqO_C"/>
    <property type="match status" value="1"/>
</dbReference>
<reference evidence="2 3" key="1">
    <citation type="journal article" date="2020" name="ISME J.">
        <title>Uncovering the hidden diversity of litter-decomposition mechanisms in mushroom-forming fungi.</title>
        <authorList>
            <person name="Floudas D."/>
            <person name="Bentzer J."/>
            <person name="Ahren D."/>
            <person name="Johansson T."/>
            <person name="Persson P."/>
            <person name="Tunlid A."/>
        </authorList>
    </citation>
    <scope>NUCLEOTIDE SEQUENCE [LARGE SCALE GENOMIC DNA]</scope>
    <source>
        <strain evidence="2 3">CBS 406.79</strain>
    </source>
</reference>
<comment type="caution">
    <text evidence="2">The sequence shown here is derived from an EMBL/GenBank/DDBJ whole genome shotgun (WGS) entry which is preliminary data.</text>
</comment>
<dbReference type="InterPro" id="IPR057722">
    <property type="entry name" value="AsqO/PenF-like_C"/>
</dbReference>
<evidence type="ECO:0000313" key="3">
    <source>
        <dbReference type="Proteomes" id="UP000518752"/>
    </source>
</evidence>
<proteinExistence type="predicted"/>
<organism evidence="2 3">
    <name type="scientific">Collybiopsis confluens</name>
    <dbReference type="NCBI Taxonomy" id="2823264"/>
    <lineage>
        <taxon>Eukaryota</taxon>
        <taxon>Fungi</taxon>
        <taxon>Dikarya</taxon>
        <taxon>Basidiomycota</taxon>
        <taxon>Agaricomycotina</taxon>
        <taxon>Agaricomycetes</taxon>
        <taxon>Agaricomycetidae</taxon>
        <taxon>Agaricales</taxon>
        <taxon>Marasmiineae</taxon>
        <taxon>Omphalotaceae</taxon>
        <taxon>Collybiopsis</taxon>
    </lineage>
</organism>
<dbReference type="SUPFAM" id="SSF159245">
    <property type="entry name" value="AttH-like"/>
    <property type="match status" value="1"/>
</dbReference>